<keyword evidence="4" id="KW-1185">Reference proteome</keyword>
<reference evidence="3" key="1">
    <citation type="submission" date="2020-11" db="EMBL/GenBank/DDBJ databases">
        <title>Sequencing the genomes of 1000 actinobacteria strains.</title>
        <authorList>
            <person name="Klenk H.-P."/>
        </authorList>
    </citation>
    <scope>NUCLEOTIDE SEQUENCE</scope>
    <source>
        <strain evidence="3">DSM 45632</strain>
    </source>
</reference>
<proteinExistence type="predicted"/>
<protein>
    <recommendedName>
        <fullName evidence="5">META domain-containing protein</fullName>
    </recommendedName>
</protein>
<organism evidence="3 4">
    <name type="scientific">Corynebacterium aquatimens</name>
    <dbReference type="NCBI Taxonomy" id="1190508"/>
    <lineage>
        <taxon>Bacteria</taxon>
        <taxon>Bacillati</taxon>
        <taxon>Actinomycetota</taxon>
        <taxon>Actinomycetes</taxon>
        <taxon>Mycobacteriales</taxon>
        <taxon>Corynebacteriaceae</taxon>
        <taxon>Corynebacterium</taxon>
    </lineage>
</organism>
<gene>
    <name evidence="3" type="ORF">IW254_000862</name>
</gene>
<keyword evidence="2" id="KW-0472">Membrane</keyword>
<dbReference type="AlphaFoldDB" id="A0A931E3M5"/>
<keyword evidence="2" id="KW-1133">Transmembrane helix</keyword>
<dbReference type="RefSeq" id="WP_196824372.1">
    <property type="nucleotide sequence ID" value="NZ_CP046980.1"/>
</dbReference>
<evidence type="ECO:0000256" key="1">
    <source>
        <dbReference type="SAM" id="MobiDB-lite"/>
    </source>
</evidence>
<feature type="region of interest" description="Disordered" evidence="1">
    <location>
        <begin position="38"/>
        <end position="77"/>
    </location>
</feature>
<name>A0A931E3M5_9CORY</name>
<evidence type="ECO:0000256" key="2">
    <source>
        <dbReference type="SAM" id="Phobius"/>
    </source>
</evidence>
<keyword evidence="2" id="KW-0812">Transmembrane</keyword>
<dbReference type="EMBL" id="JADOUE010000001">
    <property type="protein sequence ID" value="MBG6121893.1"/>
    <property type="molecule type" value="Genomic_DNA"/>
</dbReference>
<accession>A0A931E3M5</accession>
<sequence length="374" mass="39928">MFPRFNLADLRALAPVIGGVVVAIVAIIGLVLGLTHTGGQGGDSRPPTTGSSSAPDKGLDKPLQEIPAGATAASPKETTEILSKKWIPTPGLKNTAIIFRPSTDPAPGYYVEASPETVCNGFGVYLTRHDRDGQAEHTTFSPKDLPVTKMGCPGDHVDFENGINKAFTVAGGGFYIDSQDSNVIYYGTVDGAGAGAGAGKGLRLTVPGHKAFMTPPRKDQPVTTAIPASATRANGDETSAILKSTWIPQPSYKNTPIRFDFDAPPRMTSNDEPLDPNKKVYYVEGEFCNGLSVYLERLDPTAPEAAMTHSVLVARTQPTTAMGCEDGRIEYEDRLSKAFNQKSGAFWVLPDDPNTVYFGNSKDRGKGLKLVRHS</sequence>
<evidence type="ECO:0000313" key="3">
    <source>
        <dbReference type="EMBL" id="MBG6121893.1"/>
    </source>
</evidence>
<evidence type="ECO:0000313" key="4">
    <source>
        <dbReference type="Proteomes" id="UP000658613"/>
    </source>
</evidence>
<dbReference type="Proteomes" id="UP000658613">
    <property type="component" value="Unassembled WGS sequence"/>
</dbReference>
<feature type="transmembrane region" description="Helical" evidence="2">
    <location>
        <begin position="12"/>
        <end position="34"/>
    </location>
</feature>
<comment type="caution">
    <text evidence="3">The sequence shown here is derived from an EMBL/GenBank/DDBJ whole genome shotgun (WGS) entry which is preliminary data.</text>
</comment>
<evidence type="ECO:0008006" key="5">
    <source>
        <dbReference type="Google" id="ProtNLM"/>
    </source>
</evidence>